<dbReference type="KEGG" id="sfu:Sfum_2174"/>
<dbReference type="GO" id="GO:0003852">
    <property type="term" value="F:2-isopropylmalate synthase activity"/>
    <property type="evidence" value="ECO:0007669"/>
    <property type="project" value="InterPro"/>
</dbReference>
<dbReference type="SUPFAM" id="SSF51569">
    <property type="entry name" value="Aldolase"/>
    <property type="match status" value="1"/>
</dbReference>
<dbReference type="EMBL" id="CP000478">
    <property type="protein sequence ID" value="ABK17856.1"/>
    <property type="molecule type" value="Genomic_DNA"/>
</dbReference>
<name>A0LKA4_SYNFM</name>
<dbReference type="OrthoDB" id="9803573at2"/>
<dbReference type="InterPro" id="IPR005675">
    <property type="entry name" value="Citramal_synthase"/>
</dbReference>
<dbReference type="InterPro" id="IPR036230">
    <property type="entry name" value="LeuA_allosteric_dom_sf"/>
</dbReference>
<dbReference type="UniPathway" id="UPA00047">
    <property type="reaction ID" value="UER00066"/>
</dbReference>
<proteinExistence type="inferred from homology"/>
<dbReference type="NCBIfam" id="TIGR00977">
    <property type="entry name" value="citramal_synth"/>
    <property type="match status" value="1"/>
</dbReference>
<keyword evidence="11" id="KW-0012">Acyltransferase</keyword>
<keyword evidence="5 9" id="KW-0808">Transferase</keyword>
<evidence type="ECO:0000313" key="11">
    <source>
        <dbReference type="EMBL" id="ABK17856.1"/>
    </source>
</evidence>
<dbReference type="PROSITE" id="PS00815">
    <property type="entry name" value="AIPM_HOMOCIT_SYNTH_1"/>
    <property type="match status" value="1"/>
</dbReference>
<dbReference type="GO" id="GO:0009098">
    <property type="term" value="P:L-leucine biosynthetic process"/>
    <property type="evidence" value="ECO:0007669"/>
    <property type="project" value="InterPro"/>
</dbReference>
<evidence type="ECO:0000256" key="9">
    <source>
        <dbReference type="RuleBase" id="RU003523"/>
    </source>
</evidence>
<evidence type="ECO:0000256" key="4">
    <source>
        <dbReference type="ARBA" id="ARBA00022624"/>
    </source>
</evidence>
<dbReference type="AlphaFoldDB" id="A0LKA4"/>
<dbReference type="Proteomes" id="UP000001784">
    <property type="component" value="Chromosome"/>
</dbReference>
<sequence length="528" mass="58978">MRKVEIYDTTLRDGTQAEDFALSVEDKVRIALKLDDMGFHYIEGGWPGSNPKDMGFFDEIRNYDLKHARITAFGATHHPSRTAETDENLKAIVDAGTEVATIFGKSWTVHVKDALNTTLERNLELIRDSLGYLRRHFQTVFYDAEHFFDGFKANREYALATIQAAVDAGTECVVLCDTNGGCLPGDIRDAVTAVKERFPGIPFGIHTHNDSDLAVGNTLIAVELGAVQVQGTINGMGERCGNANLCSIIPNLMLKMGISCIDEENLRKMRPVSRYILEVANVPSNRYQPFVGRSAFAHKGGVHISAVERNPVTYEHINPERVGNRRRVLISDLSGRAAIKRKAQDYGLRISKRDPIAMQVLEELKDLENQGFQFEAAEASFELLINRAMGRSKRYFELLGFRVIDQKLAEEHPPVAEATIQIKVGGKVEHTAALGNGPVNALDNALRKSLEKFYPRLKEMELSDYKVRVLPGSPGTAARVRVLIESRDAQDQWSTVGVSHDIIEASWQALVDSINYKMYKVEKTDRED</sequence>
<evidence type="ECO:0000256" key="1">
    <source>
        <dbReference type="ARBA" id="ARBA00004743"/>
    </source>
</evidence>
<dbReference type="Pfam" id="PF08502">
    <property type="entry name" value="LeuA_dimer"/>
    <property type="match status" value="1"/>
</dbReference>
<evidence type="ECO:0000256" key="6">
    <source>
        <dbReference type="ARBA" id="ARBA00023304"/>
    </source>
</evidence>
<dbReference type="InterPro" id="IPR013785">
    <property type="entry name" value="Aldolase_TIM"/>
</dbReference>
<dbReference type="PROSITE" id="PS50991">
    <property type="entry name" value="PYR_CT"/>
    <property type="match status" value="1"/>
</dbReference>
<dbReference type="HOGENOM" id="CLU_022158_7_0_7"/>
<dbReference type="Pfam" id="PF00682">
    <property type="entry name" value="HMGL-like"/>
    <property type="match status" value="1"/>
</dbReference>
<evidence type="ECO:0000256" key="5">
    <source>
        <dbReference type="ARBA" id="ARBA00022679"/>
    </source>
</evidence>
<organism evidence="11 12">
    <name type="scientific">Syntrophobacter fumaroxidans (strain DSM 10017 / MPOB)</name>
    <dbReference type="NCBI Taxonomy" id="335543"/>
    <lineage>
        <taxon>Bacteria</taxon>
        <taxon>Pseudomonadati</taxon>
        <taxon>Thermodesulfobacteriota</taxon>
        <taxon>Syntrophobacteria</taxon>
        <taxon>Syntrophobacterales</taxon>
        <taxon>Syntrophobacteraceae</taxon>
        <taxon>Syntrophobacter</taxon>
    </lineage>
</organism>
<dbReference type="GO" id="GO:0009097">
    <property type="term" value="P:isoleucine biosynthetic process"/>
    <property type="evidence" value="ECO:0007669"/>
    <property type="project" value="UniProtKB-UniRule"/>
</dbReference>
<dbReference type="EC" id="2.3.3.21" evidence="8"/>
<dbReference type="PANTHER" id="PTHR43538">
    <property type="entry name" value="ALPHA-IPM SYNTHASE/HOMOCITRATE SYNTHASE"/>
    <property type="match status" value="1"/>
</dbReference>
<evidence type="ECO:0000313" key="12">
    <source>
        <dbReference type="Proteomes" id="UP000001784"/>
    </source>
</evidence>
<dbReference type="STRING" id="335543.Sfum_2174"/>
<comment type="similarity">
    <text evidence="2 9">Belongs to the alpha-IPM synthase/homocitrate synthase family.</text>
</comment>
<evidence type="ECO:0000256" key="3">
    <source>
        <dbReference type="ARBA" id="ARBA00022605"/>
    </source>
</evidence>
<evidence type="ECO:0000256" key="8">
    <source>
        <dbReference type="NCBIfam" id="TIGR00977"/>
    </source>
</evidence>
<evidence type="ECO:0000259" key="10">
    <source>
        <dbReference type="PROSITE" id="PS50991"/>
    </source>
</evidence>
<reference evidence="11 12" key="1">
    <citation type="submission" date="2006-10" db="EMBL/GenBank/DDBJ databases">
        <title>Complete sequence of Syntrophobacter fumaroxidans MPOB.</title>
        <authorList>
            <consortium name="US DOE Joint Genome Institute"/>
            <person name="Copeland A."/>
            <person name="Lucas S."/>
            <person name="Lapidus A."/>
            <person name="Barry K."/>
            <person name="Detter J.C."/>
            <person name="Glavina del Rio T."/>
            <person name="Hammon N."/>
            <person name="Israni S."/>
            <person name="Pitluck S."/>
            <person name="Goltsman E.G."/>
            <person name="Martinez M."/>
            <person name="Schmutz J."/>
            <person name="Larimer F."/>
            <person name="Land M."/>
            <person name="Hauser L."/>
            <person name="Kyrpides N."/>
            <person name="Kim E."/>
            <person name="Boone D.R."/>
            <person name="Brockman F."/>
            <person name="Culley D."/>
            <person name="Ferry J."/>
            <person name="Gunsalus R."/>
            <person name="McInerney M.J."/>
            <person name="Morrison M."/>
            <person name="Plugge C."/>
            <person name="Rohlin L."/>
            <person name="Scholten J."/>
            <person name="Sieber J."/>
            <person name="Stams A.J.M."/>
            <person name="Worm P."/>
            <person name="Henstra A.M."/>
            <person name="Richardson P."/>
        </authorList>
    </citation>
    <scope>NUCLEOTIDE SEQUENCE [LARGE SCALE GENOMIC DNA]</scope>
    <source>
        <strain evidence="12">DSM 10017 / MPOB</strain>
    </source>
</reference>
<dbReference type="SMART" id="SM00917">
    <property type="entry name" value="LeuA_dimer"/>
    <property type="match status" value="1"/>
</dbReference>
<dbReference type="GO" id="GO:0043714">
    <property type="term" value="F:(R)-citramalate synthase activity"/>
    <property type="evidence" value="ECO:0007669"/>
    <property type="project" value="UniProtKB-UniRule"/>
</dbReference>
<keyword evidence="3" id="KW-0028">Amino-acid biosynthesis</keyword>
<feature type="domain" description="Pyruvate carboxyltransferase" evidence="10">
    <location>
        <begin position="4"/>
        <end position="267"/>
    </location>
</feature>
<dbReference type="CDD" id="cd07941">
    <property type="entry name" value="DRE_TIM_LeuA3"/>
    <property type="match status" value="1"/>
</dbReference>
<dbReference type="InterPro" id="IPR054691">
    <property type="entry name" value="LeuA/HCS_post-cat"/>
</dbReference>
<evidence type="ECO:0000256" key="2">
    <source>
        <dbReference type="ARBA" id="ARBA00006154"/>
    </source>
</evidence>
<dbReference type="Gene3D" id="1.10.238.260">
    <property type="match status" value="1"/>
</dbReference>
<dbReference type="Gene3D" id="3.30.160.270">
    <property type="match status" value="1"/>
</dbReference>
<dbReference type="InterPro" id="IPR000891">
    <property type="entry name" value="PYR_CT"/>
</dbReference>
<dbReference type="InterPro" id="IPR013709">
    <property type="entry name" value="2-isopropylmalate_synth_dimer"/>
</dbReference>
<keyword evidence="6" id="KW-0100">Branched-chain amino acid biosynthesis</keyword>
<gene>
    <name evidence="11" type="ordered locus">Sfum_2174</name>
</gene>
<accession>A0LKA4</accession>
<dbReference type="Pfam" id="PF22617">
    <property type="entry name" value="HCS_D2"/>
    <property type="match status" value="1"/>
</dbReference>
<protein>
    <recommendedName>
        <fullName evidence="8">Citramalate synthase</fullName>
        <ecNumber evidence="8">2.3.3.21</ecNumber>
    </recommendedName>
</protein>
<comment type="pathway">
    <text evidence="1">Amino-acid biosynthesis; L-isoleucine biosynthesis; 2-oxobutanoate from pyruvate: step 1/3.</text>
</comment>
<dbReference type="eggNOG" id="COG0119">
    <property type="taxonomic scope" value="Bacteria"/>
</dbReference>
<dbReference type="InterPro" id="IPR002034">
    <property type="entry name" value="AIPM/Hcit_synth_CS"/>
</dbReference>
<dbReference type="Gene3D" id="3.20.20.70">
    <property type="entry name" value="Aldolase class I"/>
    <property type="match status" value="1"/>
</dbReference>
<evidence type="ECO:0000256" key="7">
    <source>
        <dbReference type="ARBA" id="ARBA00048263"/>
    </source>
</evidence>
<comment type="catalytic activity">
    <reaction evidence="7">
        <text>pyruvate + acetyl-CoA + H2O = (3R)-citramalate + CoA + H(+)</text>
        <dbReference type="Rhea" id="RHEA:19045"/>
        <dbReference type="ChEBI" id="CHEBI:15361"/>
        <dbReference type="ChEBI" id="CHEBI:15377"/>
        <dbReference type="ChEBI" id="CHEBI:15378"/>
        <dbReference type="ChEBI" id="CHEBI:30934"/>
        <dbReference type="ChEBI" id="CHEBI:57287"/>
        <dbReference type="ChEBI" id="CHEBI:57288"/>
        <dbReference type="EC" id="2.3.3.21"/>
    </reaction>
</comment>
<dbReference type="InParanoid" id="A0LKA4"/>
<keyword evidence="4" id="KW-0412">Isoleucine biosynthesis</keyword>
<keyword evidence="12" id="KW-1185">Reference proteome</keyword>
<dbReference type="PANTHER" id="PTHR43538:SF1">
    <property type="entry name" value="(R)-CITRAMALATE SYNTHASE"/>
    <property type="match status" value="1"/>
</dbReference>
<dbReference type="RefSeq" id="WP_011699025.1">
    <property type="nucleotide sequence ID" value="NC_008554.1"/>
</dbReference>
<dbReference type="SUPFAM" id="SSF110921">
    <property type="entry name" value="2-isopropylmalate synthase LeuA, allosteric (dimerisation) domain"/>
    <property type="match status" value="1"/>
</dbReference>